<dbReference type="SUPFAM" id="SSF52833">
    <property type="entry name" value="Thioredoxin-like"/>
    <property type="match status" value="1"/>
</dbReference>
<name>A0A6N9YMB5_9ACTN</name>
<keyword evidence="2" id="KW-1185">Reference proteome</keyword>
<protein>
    <submittedName>
        <fullName evidence="1">DsbA family protein</fullName>
    </submittedName>
</protein>
<evidence type="ECO:0000313" key="2">
    <source>
        <dbReference type="Proteomes" id="UP000469185"/>
    </source>
</evidence>
<dbReference type="Pfam" id="PF22234">
    <property type="entry name" value="Rv2466c-like"/>
    <property type="match status" value="1"/>
</dbReference>
<gene>
    <name evidence="1" type="ORF">G1H11_12860</name>
</gene>
<dbReference type="InterPro" id="IPR036249">
    <property type="entry name" value="Thioredoxin-like_sf"/>
</dbReference>
<accession>A0A6N9YMB5</accession>
<dbReference type="EMBL" id="JAAGOB010000006">
    <property type="protein sequence ID" value="NED96201.1"/>
    <property type="molecule type" value="Genomic_DNA"/>
</dbReference>
<reference evidence="1 2" key="1">
    <citation type="submission" date="2020-02" db="EMBL/GenBank/DDBJ databases">
        <authorList>
            <person name="Li X.-J."/>
            <person name="Feng X.-M."/>
        </authorList>
    </citation>
    <scope>NUCLEOTIDE SEQUENCE [LARGE SCALE GENOMIC DNA]</scope>
    <source>
        <strain evidence="1 2">CGMCC 4.7225</strain>
    </source>
</reference>
<organism evidence="1 2">
    <name type="scientific">Phytoactinopolyspora alkaliphila</name>
    <dbReference type="NCBI Taxonomy" id="1783498"/>
    <lineage>
        <taxon>Bacteria</taxon>
        <taxon>Bacillati</taxon>
        <taxon>Actinomycetota</taxon>
        <taxon>Actinomycetes</taxon>
        <taxon>Jiangellales</taxon>
        <taxon>Jiangellaceae</taxon>
        <taxon>Phytoactinopolyspora</taxon>
    </lineage>
</organism>
<comment type="caution">
    <text evidence="1">The sequence shown here is derived from an EMBL/GenBank/DDBJ whole genome shotgun (WGS) entry which is preliminary data.</text>
</comment>
<evidence type="ECO:0000313" key="1">
    <source>
        <dbReference type="EMBL" id="NED96201.1"/>
    </source>
</evidence>
<proteinExistence type="predicted"/>
<sequence length="218" mass="24056">MERVVTLTESTGDTAVLTKEAVDFWFDPRCPWAWLTSRWILEVEKVRPIEVSWHVMCLGYLNAGREVSEDYAALLAKTWGPVRVITAAREQHGDEYVRPLYDAMGERIHVRGQKDDIPGVIGAALQEVGLPASLAGYATSEEYDDALKASHHAGIDQVGMDVGTPVVAVGGQAIFGPVISPAPKGEEAGRLWDAVRTLVSYDGFFELKRTRTRDPIFD</sequence>
<dbReference type="Proteomes" id="UP000469185">
    <property type="component" value="Unassembled WGS sequence"/>
</dbReference>
<dbReference type="AlphaFoldDB" id="A0A6N9YMB5"/>
<dbReference type="InterPro" id="IPR053977">
    <property type="entry name" value="Rv2466c-like"/>
</dbReference>
<dbReference type="Gene3D" id="3.40.30.10">
    <property type="entry name" value="Glutaredoxin"/>
    <property type="match status" value="1"/>
</dbReference>